<dbReference type="PANTHER" id="PTHR40269:SF1">
    <property type="entry name" value="OUTER MEMBRANE PROTEIN"/>
    <property type="match status" value="1"/>
</dbReference>
<dbReference type="PROSITE" id="PS51257">
    <property type="entry name" value="PROKAR_LIPOPROTEIN"/>
    <property type="match status" value="1"/>
</dbReference>
<accession>A0A975ARB6</accession>
<dbReference type="PANTHER" id="PTHR40269">
    <property type="entry name" value="OUTER MEMBRANE PROTEIN-RELATED"/>
    <property type="match status" value="1"/>
</dbReference>
<dbReference type="InterPro" id="IPR021728">
    <property type="entry name" value="DUF3300"/>
</dbReference>
<keyword evidence="3" id="KW-1185">Reference proteome</keyword>
<protein>
    <submittedName>
        <fullName evidence="2">DUF3300 domain-containing protein</fullName>
    </submittedName>
</protein>
<dbReference type="RefSeq" id="WP_207526539.1">
    <property type="nucleotide sequence ID" value="NZ_CP071518.1"/>
</dbReference>
<dbReference type="KEGG" id="lsf:I8J32_009840"/>
<name>A0A975ARB6_9GAMM</name>
<dbReference type="AlphaFoldDB" id="A0A975ARB6"/>
<sequence length="234" mass="24490">MRIGHVLALSATLLIAGACKREAPAPATTAAAPAPAVTAPAPPAPPPAASTRDAVFGKPQLDQMLAPVALYPDVLLAQVLMAATYPGDVADAVAWSRAHPEAKGEHAVRQVEGQPWDASVQTLVAFPQVLAMLGQDLGWVQRLGDAFLAQPEDVLASVQRLRRKAQQAGHLRSNEYQVIGLAGSSLPQEATSPNDDGTAAPAYTPDAGEGAYITIEPVDDVYVPSYDPMDVYDP</sequence>
<dbReference type="EMBL" id="CP071518">
    <property type="protein sequence ID" value="QSX77108.1"/>
    <property type="molecule type" value="Genomic_DNA"/>
</dbReference>
<reference evidence="2 3" key="1">
    <citation type="submission" date="2021-03" db="EMBL/GenBank/DDBJ databases">
        <title>Lysobacter sp. nov. isolated from soil of gangwondo yeongwol, south Korea.</title>
        <authorList>
            <person name="Kim K.R."/>
            <person name="Kim K.H."/>
            <person name="Jeon C.O."/>
        </authorList>
    </citation>
    <scope>NUCLEOTIDE SEQUENCE [LARGE SCALE GENOMIC DNA]</scope>
    <source>
        <strain evidence="2 3">R19</strain>
    </source>
</reference>
<gene>
    <name evidence="2" type="ORF">I8J32_009840</name>
</gene>
<evidence type="ECO:0000313" key="2">
    <source>
        <dbReference type="EMBL" id="QSX77108.1"/>
    </source>
</evidence>
<feature type="compositionally biased region" description="Low complexity" evidence="1">
    <location>
        <begin position="30"/>
        <end position="39"/>
    </location>
</feature>
<feature type="region of interest" description="Disordered" evidence="1">
    <location>
        <begin position="30"/>
        <end position="52"/>
    </location>
</feature>
<proteinExistence type="predicted"/>
<evidence type="ECO:0000256" key="1">
    <source>
        <dbReference type="SAM" id="MobiDB-lite"/>
    </source>
</evidence>
<organism evidence="2 3">
    <name type="scientific">Agrilutibacter solisilvae</name>
    <dbReference type="NCBI Taxonomy" id="2763317"/>
    <lineage>
        <taxon>Bacteria</taxon>
        <taxon>Pseudomonadati</taxon>
        <taxon>Pseudomonadota</taxon>
        <taxon>Gammaproteobacteria</taxon>
        <taxon>Lysobacterales</taxon>
        <taxon>Lysobacteraceae</taxon>
        <taxon>Agrilutibacter</taxon>
    </lineage>
</organism>
<feature type="region of interest" description="Disordered" evidence="1">
    <location>
        <begin position="185"/>
        <end position="210"/>
    </location>
</feature>
<evidence type="ECO:0000313" key="3">
    <source>
        <dbReference type="Proteomes" id="UP000639274"/>
    </source>
</evidence>
<dbReference type="Pfam" id="PF11737">
    <property type="entry name" value="DUF3300"/>
    <property type="match status" value="1"/>
</dbReference>
<dbReference type="Proteomes" id="UP000639274">
    <property type="component" value="Chromosome"/>
</dbReference>
<feature type="compositionally biased region" description="Polar residues" evidence="1">
    <location>
        <begin position="185"/>
        <end position="195"/>
    </location>
</feature>